<protein>
    <submittedName>
        <fullName evidence="3">Uncharacterized protein</fullName>
    </submittedName>
</protein>
<dbReference type="OrthoDB" id="10430147at2759"/>
<comment type="caution">
    <text evidence="3">The sequence shown here is derived from an EMBL/GenBank/DDBJ whole genome shotgun (WGS) entry which is preliminary data.</text>
</comment>
<evidence type="ECO:0000313" key="5">
    <source>
        <dbReference type="Proteomes" id="UP000574390"/>
    </source>
</evidence>
<keyword evidence="1" id="KW-0732">Signal</keyword>
<dbReference type="EMBL" id="JABANP010000065">
    <property type="protein sequence ID" value="KAF4692118.1"/>
    <property type="molecule type" value="Genomic_DNA"/>
</dbReference>
<evidence type="ECO:0000313" key="3">
    <source>
        <dbReference type="EMBL" id="KAF4692118.1"/>
    </source>
</evidence>
<organism evidence="3 4">
    <name type="scientific">Perkinsus olseni</name>
    <name type="common">Perkinsus atlanticus</name>
    <dbReference type="NCBI Taxonomy" id="32597"/>
    <lineage>
        <taxon>Eukaryota</taxon>
        <taxon>Sar</taxon>
        <taxon>Alveolata</taxon>
        <taxon>Perkinsozoa</taxon>
        <taxon>Perkinsea</taxon>
        <taxon>Perkinsida</taxon>
        <taxon>Perkinsidae</taxon>
        <taxon>Perkinsus</taxon>
    </lineage>
</organism>
<dbReference type="EMBL" id="JABANM010036800">
    <property type="protein sequence ID" value="KAF4687245.1"/>
    <property type="molecule type" value="Genomic_DNA"/>
</dbReference>
<evidence type="ECO:0000256" key="1">
    <source>
        <dbReference type="SAM" id="SignalP"/>
    </source>
</evidence>
<name>A0A7J6P7N5_PEROL</name>
<feature type="signal peptide" evidence="1">
    <location>
        <begin position="1"/>
        <end position="23"/>
    </location>
</feature>
<proteinExistence type="predicted"/>
<dbReference type="Proteomes" id="UP000574390">
    <property type="component" value="Unassembled WGS sequence"/>
</dbReference>
<evidence type="ECO:0000313" key="2">
    <source>
        <dbReference type="EMBL" id="KAF4687245.1"/>
    </source>
</evidence>
<dbReference type="Proteomes" id="UP000541610">
    <property type="component" value="Unassembled WGS sequence"/>
</dbReference>
<sequence>MQTFIIWIPSVICLMIHIPQVYGATPFNSDNNEDPMEVDAHGSRKKVRARRVLGHRIHPPSNRPMPLQSRREIQPTTTHAANGKRKWEMQNSDLPQAKRFLQSRKDGTCGALSRSDSEVDEDGTEIRVETCDLVFTEYAAVSYATQTEKESGETSRIVDVVCGEKSYIVEDGRIDAILTGEDMYDVGRDDPAKDFNNRAFGMRCLDIFHEVQRTLLPGSPIRDVLERDECTNMITQICNVYQSAVDAPMQPTQTRL</sequence>
<evidence type="ECO:0000313" key="4">
    <source>
        <dbReference type="Proteomes" id="UP000541610"/>
    </source>
</evidence>
<dbReference type="AlphaFoldDB" id="A0A7J6P7N5"/>
<reference evidence="4 5" key="1">
    <citation type="submission" date="2020-04" db="EMBL/GenBank/DDBJ databases">
        <title>Perkinsus olseni comparative genomics.</title>
        <authorList>
            <person name="Bogema D.R."/>
        </authorList>
    </citation>
    <scope>NUCLEOTIDE SEQUENCE [LARGE SCALE GENOMIC DNA]</scope>
    <source>
        <strain evidence="3">00978-12</strain>
        <strain evidence="2">ATCC PRA-205</strain>
    </source>
</reference>
<accession>A0A7J6P7N5</accession>
<gene>
    <name evidence="3" type="ORF">FOZ60_014066</name>
    <name evidence="2" type="ORF">FOZ62_027475</name>
</gene>
<feature type="chain" id="PRO_5036400654" evidence="1">
    <location>
        <begin position="24"/>
        <end position="256"/>
    </location>
</feature>